<proteinExistence type="predicted"/>
<evidence type="ECO:0000313" key="2">
    <source>
        <dbReference type="EMBL" id="WNH09925.1"/>
    </source>
</evidence>
<keyword evidence="1" id="KW-0732">Signal</keyword>
<name>A0ABY9XVF0_9FLAO</name>
<dbReference type="RefSeq" id="WP_415866286.1">
    <property type="nucleotide sequence ID" value="NZ_CP134537.1"/>
</dbReference>
<dbReference type="EMBL" id="CP134537">
    <property type="protein sequence ID" value="WNH09925.1"/>
    <property type="molecule type" value="Genomic_DNA"/>
</dbReference>
<dbReference type="Proteomes" id="UP001302806">
    <property type="component" value="Chromosome"/>
</dbReference>
<evidence type="ECO:0000313" key="3">
    <source>
        <dbReference type="Proteomes" id="UP001302806"/>
    </source>
</evidence>
<feature type="chain" id="PRO_5045898567" evidence="1">
    <location>
        <begin position="20"/>
        <end position="197"/>
    </location>
</feature>
<gene>
    <name evidence="2" type="ORF">RHP51_04250</name>
</gene>
<sequence length="197" mass="23138">MKQIFIVSFILLSSCVSKAQNDTINRKYTDTKELTAQIEKDKIESLVYIDSAFGYKVKVPDWITLRETGNDRIWGGTFPAIEQIENALMIQGFEKTKFKSFDHFKETYITGNKFGKKTLYSENHIWYGHNIKDLHEIKNGVSCRVFTLFQNMIYHNQFVLIETEKAFLWIQFVATPETYELNLPKFTEFVAEIEFVE</sequence>
<accession>A0ABY9XVF0</accession>
<protein>
    <submittedName>
        <fullName evidence="2">Uncharacterized protein</fullName>
    </submittedName>
</protein>
<feature type="signal peptide" evidence="1">
    <location>
        <begin position="1"/>
        <end position="19"/>
    </location>
</feature>
<organism evidence="2 3">
    <name type="scientific">Thalassobellus suaedae</name>
    <dbReference type="NCBI Taxonomy" id="3074124"/>
    <lineage>
        <taxon>Bacteria</taxon>
        <taxon>Pseudomonadati</taxon>
        <taxon>Bacteroidota</taxon>
        <taxon>Flavobacteriia</taxon>
        <taxon>Flavobacteriales</taxon>
        <taxon>Flavobacteriaceae</taxon>
        <taxon>Thalassobellus</taxon>
    </lineage>
</organism>
<reference evidence="2 3" key="1">
    <citation type="submission" date="2023-09" db="EMBL/GenBank/DDBJ databases">
        <title>Thalassobella suaedae gen. nov., sp. nov., a marine bacterium of the family Flavobacteriaceae isolated from a halophyte Suaeda japonica.</title>
        <authorList>
            <person name="Lee S.Y."/>
            <person name="Hwang C.Y."/>
        </authorList>
    </citation>
    <scope>NUCLEOTIDE SEQUENCE [LARGE SCALE GENOMIC DNA]</scope>
    <source>
        <strain evidence="2 3">HL-DH14</strain>
    </source>
</reference>
<dbReference type="PROSITE" id="PS51257">
    <property type="entry name" value="PROKAR_LIPOPROTEIN"/>
    <property type="match status" value="1"/>
</dbReference>
<evidence type="ECO:0000256" key="1">
    <source>
        <dbReference type="SAM" id="SignalP"/>
    </source>
</evidence>